<evidence type="ECO:0000256" key="13">
    <source>
        <dbReference type="PROSITE-ProRule" id="PRU00277"/>
    </source>
</evidence>
<comment type="similarity">
    <text evidence="2 12 14">Belongs to the FKBP-type PPIase family. Tig subfamily.</text>
</comment>
<dbReference type="FunFam" id="3.10.50.40:FF:000001">
    <property type="entry name" value="Trigger factor"/>
    <property type="match status" value="1"/>
</dbReference>
<evidence type="ECO:0000256" key="3">
    <source>
        <dbReference type="ARBA" id="ARBA00013194"/>
    </source>
</evidence>
<dbReference type="InterPro" id="IPR036611">
    <property type="entry name" value="Trigger_fac_ribosome-bd_sf"/>
</dbReference>
<keyword evidence="7 12" id="KW-0143">Chaperone</keyword>
<evidence type="ECO:0000256" key="9">
    <source>
        <dbReference type="ARBA" id="ARBA00023306"/>
    </source>
</evidence>
<sequence>MDYEINYPELNMAEITFTVSKADFEKALEEAKETTKSEDPAVLREFAISSFASKVLTEAVDTNKLKLAYTPALMGTDDADGNVTITINCPLLPEVKLGQYKGLNVTKDAVDVPEEEVIAEMNRQISAQKLWETLPEGTKAEEGDQVIIDFVGEKDGVPFDGGSGENYPLILGSHSFIPGFEEQLIGSTAGEKVKVDVTFPENYFEPSLAGQPVVFMCTVKDVQKEIKPELTNEFLAKMKLEGIHSVDDFKNRLAIDLKALKEQEAENKAISTILEKVADGSEVDIPDAMIDNQVEQYVNEYENNMKQYGMTLDQYLQFSGQTLDAFKQQLRPQAILTLRQALVLEAIAEKEAIIAEDKEIEDEYALLSQMYSFPAEQLKAIIPYGTVATQLVQRKTMDFLKDQNLAK</sequence>
<protein>
    <recommendedName>
        <fullName evidence="4 12">Trigger factor</fullName>
        <shortName evidence="12">TF</shortName>
        <ecNumber evidence="3 12">5.2.1.8</ecNumber>
    </recommendedName>
    <alternativeName>
        <fullName evidence="11 12">PPIase</fullName>
    </alternativeName>
</protein>
<accession>A0A1U7NE07</accession>
<dbReference type="InterPro" id="IPR001179">
    <property type="entry name" value="PPIase_FKBP_dom"/>
</dbReference>
<gene>
    <name evidence="12" type="primary">tig</name>
    <name evidence="16" type="ORF">BO222_10065</name>
</gene>
<dbReference type="Pfam" id="PF05697">
    <property type="entry name" value="Trigger_N"/>
    <property type="match status" value="1"/>
</dbReference>
<keyword evidence="5 12" id="KW-0132">Cell division</keyword>
<dbReference type="EMBL" id="MPJW01000193">
    <property type="protein sequence ID" value="OLU37675.1"/>
    <property type="molecule type" value="Genomic_DNA"/>
</dbReference>
<evidence type="ECO:0000256" key="10">
    <source>
        <dbReference type="ARBA" id="ARBA00024849"/>
    </source>
</evidence>
<evidence type="ECO:0000256" key="7">
    <source>
        <dbReference type="ARBA" id="ARBA00023186"/>
    </source>
</evidence>
<keyword evidence="12" id="KW-0963">Cytoplasm</keyword>
<dbReference type="NCBIfam" id="TIGR00115">
    <property type="entry name" value="tig"/>
    <property type="match status" value="1"/>
</dbReference>
<dbReference type="GO" id="GO:0006457">
    <property type="term" value="P:protein folding"/>
    <property type="evidence" value="ECO:0007669"/>
    <property type="project" value="UniProtKB-UniRule"/>
</dbReference>
<keyword evidence="6 12" id="KW-0697">Rotamase</keyword>
<comment type="domain">
    <text evidence="12">Consists of 3 domains; the N-terminus binds the ribosome, the middle domain has PPIase activity, while the C-terminus has intrinsic chaperone activity on its own.</text>
</comment>
<dbReference type="PIRSF" id="PIRSF003095">
    <property type="entry name" value="Trigger_factor"/>
    <property type="match status" value="1"/>
</dbReference>
<evidence type="ECO:0000256" key="11">
    <source>
        <dbReference type="ARBA" id="ARBA00029986"/>
    </source>
</evidence>
<dbReference type="SUPFAM" id="SSF109998">
    <property type="entry name" value="Triger factor/SurA peptide-binding domain-like"/>
    <property type="match status" value="1"/>
</dbReference>
<dbReference type="InterPro" id="IPR005215">
    <property type="entry name" value="Trig_fac"/>
</dbReference>
<dbReference type="Pfam" id="PF00254">
    <property type="entry name" value="FKBP_C"/>
    <property type="match status" value="1"/>
</dbReference>
<evidence type="ECO:0000256" key="12">
    <source>
        <dbReference type="HAMAP-Rule" id="MF_00303"/>
    </source>
</evidence>
<dbReference type="Gene3D" id="1.10.3120.10">
    <property type="entry name" value="Trigger factor, C-terminal domain"/>
    <property type="match status" value="1"/>
</dbReference>
<evidence type="ECO:0000259" key="15">
    <source>
        <dbReference type="PROSITE" id="PS50059"/>
    </source>
</evidence>
<dbReference type="Proteomes" id="UP000186341">
    <property type="component" value="Unassembled WGS sequence"/>
</dbReference>
<evidence type="ECO:0000313" key="17">
    <source>
        <dbReference type="Proteomes" id="UP000186341"/>
    </source>
</evidence>
<evidence type="ECO:0000313" key="16">
    <source>
        <dbReference type="EMBL" id="OLU37675.1"/>
    </source>
</evidence>
<dbReference type="PROSITE" id="PS50059">
    <property type="entry name" value="FKBP_PPIASE"/>
    <property type="match status" value="1"/>
</dbReference>
<evidence type="ECO:0000256" key="1">
    <source>
        <dbReference type="ARBA" id="ARBA00000971"/>
    </source>
</evidence>
<dbReference type="HAMAP" id="MF_00303">
    <property type="entry name" value="Trigger_factor_Tig"/>
    <property type="match status" value="1"/>
</dbReference>
<keyword evidence="9 12" id="KW-0131">Cell cycle</keyword>
<dbReference type="Gene3D" id="3.10.50.40">
    <property type="match status" value="1"/>
</dbReference>
<dbReference type="InterPro" id="IPR008881">
    <property type="entry name" value="Trigger_fac_ribosome-bd_bac"/>
</dbReference>
<evidence type="ECO:0000256" key="4">
    <source>
        <dbReference type="ARBA" id="ARBA00016902"/>
    </source>
</evidence>
<comment type="caution">
    <text evidence="16">The sequence shown here is derived from an EMBL/GenBank/DDBJ whole genome shotgun (WGS) entry which is preliminary data.</text>
</comment>
<dbReference type="InterPro" id="IPR027304">
    <property type="entry name" value="Trigger_fact/SurA_dom_sf"/>
</dbReference>
<dbReference type="SUPFAM" id="SSF102735">
    <property type="entry name" value="Trigger factor ribosome-binding domain"/>
    <property type="match status" value="1"/>
</dbReference>
<dbReference type="InterPro" id="IPR046357">
    <property type="entry name" value="PPIase_dom_sf"/>
</dbReference>
<comment type="catalytic activity">
    <reaction evidence="1 12 13">
        <text>[protein]-peptidylproline (omega=180) = [protein]-peptidylproline (omega=0)</text>
        <dbReference type="Rhea" id="RHEA:16237"/>
        <dbReference type="Rhea" id="RHEA-COMP:10747"/>
        <dbReference type="Rhea" id="RHEA-COMP:10748"/>
        <dbReference type="ChEBI" id="CHEBI:83833"/>
        <dbReference type="ChEBI" id="CHEBI:83834"/>
        <dbReference type="EC" id="5.2.1.8"/>
    </reaction>
</comment>
<comment type="function">
    <text evidence="10 12">Involved in protein export. Acts as a chaperone by maintaining the newly synthesized protein in an open conformation. Functions as a peptidyl-prolyl cis-trans isomerase.</text>
</comment>
<dbReference type="InterPro" id="IPR008880">
    <property type="entry name" value="Trigger_fac_C"/>
</dbReference>
<dbReference type="GO" id="GO:0003755">
    <property type="term" value="F:peptidyl-prolyl cis-trans isomerase activity"/>
    <property type="evidence" value="ECO:0007669"/>
    <property type="project" value="UniProtKB-UniRule"/>
</dbReference>
<evidence type="ECO:0000256" key="5">
    <source>
        <dbReference type="ARBA" id="ARBA00022618"/>
    </source>
</evidence>
<dbReference type="EC" id="5.2.1.8" evidence="3 12"/>
<evidence type="ECO:0000256" key="8">
    <source>
        <dbReference type="ARBA" id="ARBA00023235"/>
    </source>
</evidence>
<dbReference type="RefSeq" id="WP_075820690.1">
    <property type="nucleotide sequence ID" value="NZ_CAPYCV010000093.1"/>
</dbReference>
<name>A0A1U7NE07_9FIRM</name>
<dbReference type="GO" id="GO:0015031">
    <property type="term" value="P:protein transport"/>
    <property type="evidence" value="ECO:0007669"/>
    <property type="project" value="UniProtKB-UniRule"/>
</dbReference>
<evidence type="ECO:0000256" key="14">
    <source>
        <dbReference type="RuleBase" id="RU003914"/>
    </source>
</evidence>
<keyword evidence="17" id="KW-1185">Reference proteome</keyword>
<dbReference type="GO" id="GO:0005737">
    <property type="term" value="C:cytoplasm"/>
    <property type="evidence" value="ECO:0007669"/>
    <property type="project" value="UniProtKB-SubCell"/>
</dbReference>
<reference evidence="16 17" key="1">
    <citation type="submission" date="2016-11" db="EMBL/GenBank/DDBJ databases">
        <title>Description of two novel members of the family Erysipelotrichaceae: Ileibacterium lipovorans gen. nov., sp. nov. and Dubosiella newyorkensis, gen. nov., sp. nov.</title>
        <authorList>
            <person name="Cox L.M."/>
            <person name="Sohn J."/>
            <person name="Tyrrell K.L."/>
            <person name="Citron D.M."/>
            <person name="Lawson P.A."/>
            <person name="Patel N.B."/>
            <person name="Iizumi T."/>
            <person name="Perez-Perez G.I."/>
            <person name="Goldstein E.J."/>
            <person name="Blaser M.J."/>
        </authorList>
    </citation>
    <scope>NUCLEOTIDE SEQUENCE [LARGE SCALE GENOMIC DNA]</scope>
    <source>
        <strain evidence="16 17">NYU-BL-A3</strain>
    </source>
</reference>
<dbReference type="InterPro" id="IPR037041">
    <property type="entry name" value="Trigger_fac_C_sf"/>
</dbReference>
<dbReference type="SUPFAM" id="SSF54534">
    <property type="entry name" value="FKBP-like"/>
    <property type="match status" value="1"/>
</dbReference>
<proteinExistence type="inferred from homology"/>
<evidence type="ECO:0000256" key="6">
    <source>
        <dbReference type="ARBA" id="ARBA00023110"/>
    </source>
</evidence>
<evidence type="ECO:0000256" key="2">
    <source>
        <dbReference type="ARBA" id="ARBA00005464"/>
    </source>
</evidence>
<feature type="domain" description="PPIase FKBP-type" evidence="15">
    <location>
        <begin position="143"/>
        <end position="203"/>
    </location>
</feature>
<dbReference type="AlphaFoldDB" id="A0A1U7NE07"/>
<keyword evidence="8 12" id="KW-0413">Isomerase</keyword>
<dbReference type="Pfam" id="PF05698">
    <property type="entry name" value="Trigger_C"/>
    <property type="match status" value="1"/>
</dbReference>
<organism evidence="16 17">
    <name type="scientific">Ileibacterium valens</name>
    <dbReference type="NCBI Taxonomy" id="1862668"/>
    <lineage>
        <taxon>Bacteria</taxon>
        <taxon>Bacillati</taxon>
        <taxon>Bacillota</taxon>
        <taxon>Erysipelotrichia</taxon>
        <taxon>Erysipelotrichales</taxon>
        <taxon>Erysipelotrichaceae</taxon>
        <taxon>Ileibacterium</taxon>
    </lineage>
</organism>
<dbReference type="GO" id="GO:0051301">
    <property type="term" value="P:cell division"/>
    <property type="evidence" value="ECO:0007669"/>
    <property type="project" value="UniProtKB-KW"/>
</dbReference>
<comment type="subcellular location">
    <subcellularLocation>
        <location evidence="12">Cytoplasm</location>
    </subcellularLocation>
    <text evidence="12">About half TF is bound to the ribosome near the polypeptide exit tunnel while the other half is free in the cytoplasm.</text>
</comment>